<keyword evidence="1" id="KW-0175">Coiled coil</keyword>
<protein>
    <submittedName>
        <fullName evidence="2">Uncharacterized protein</fullName>
    </submittedName>
</protein>
<gene>
    <name evidence="2" type="ORF">DDZ13_07360</name>
</gene>
<keyword evidence="3" id="KW-1185">Reference proteome</keyword>
<dbReference type="RefSeq" id="WP_110130795.1">
    <property type="nucleotide sequence ID" value="NZ_QHJQ01000004.1"/>
</dbReference>
<name>A0A317ZHB5_9BACT</name>
<proteinExistence type="predicted"/>
<comment type="caution">
    <text evidence="2">The sequence shown here is derived from an EMBL/GenBank/DDBJ whole genome shotgun (WGS) entry which is preliminary data.</text>
</comment>
<dbReference type="AlphaFoldDB" id="A0A317ZHB5"/>
<evidence type="ECO:0000256" key="1">
    <source>
        <dbReference type="SAM" id="Coils"/>
    </source>
</evidence>
<dbReference type="InParanoid" id="A0A317ZHB5"/>
<dbReference type="EMBL" id="QHJQ01000004">
    <property type="protein sequence ID" value="PXA04342.1"/>
    <property type="molecule type" value="Genomic_DNA"/>
</dbReference>
<organism evidence="2 3">
    <name type="scientific">Coraliomargarita sinensis</name>
    <dbReference type="NCBI Taxonomy" id="2174842"/>
    <lineage>
        <taxon>Bacteria</taxon>
        <taxon>Pseudomonadati</taxon>
        <taxon>Verrucomicrobiota</taxon>
        <taxon>Opitutia</taxon>
        <taxon>Puniceicoccales</taxon>
        <taxon>Coraliomargaritaceae</taxon>
        <taxon>Coraliomargarita</taxon>
    </lineage>
</organism>
<reference evidence="2 3" key="1">
    <citation type="submission" date="2018-05" db="EMBL/GenBank/DDBJ databases">
        <title>Coraliomargarita sinensis sp. nov., isolated from a marine solar saltern.</title>
        <authorList>
            <person name="Zhou L.Y."/>
        </authorList>
    </citation>
    <scope>NUCLEOTIDE SEQUENCE [LARGE SCALE GENOMIC DNA]</scope>
    <source>
        <strain evidence="2 3">WN38</strain>
    </source>
</reference>
<accession>A0A317ZHB5</accession>
<evidence type="ECO:0000313" key="3">
    <source>
        <dbReference type="Proteomes" id="UP000247099"/>
    </source>
</evidence>
<dbReference type="Proteomes" id="UP000247099">
    <property type="component" value="Unassembled WGS sequence"/>
</dbReference>
<evidence type="ECO:0000313" key="2">
    <source>
        <dbReference type="EMBL" id="PXA04342.1"/>
    </source>
</evidence>
<sequence length="189" mass="22025">MKNLLNDNEEIRCDAVAIDEKIEEIEETVQNLKEQNFSILQSGAFNDLEKVDQLTRNRTRIELAPVALEIAKKEKGELRFRVHRAMRRAREALQPYYSEIEEILNPRIRQILVDTMGEEAVQGVNGAERRHYRETKIYKESIYPNSRLRLEILAEDSHLSPSDLDAVDEEINRVLELHKELTKEAKKSA</sequence>
<feature type="coiled-coil region" evidence="1">
    <location>
        <begin position="8"/>
        <end position="42"/>
    </location>
</feature>